<organism evidence="2 3">
    <name type="scientific">Massariosphaeria phaeospora</name>
    <dbReference type="NCBI Taxonomy" id="100035"/>
    <lineage>
        <taxon>Eukaryota</taxon>
        <taxon>Fungi</taxon>
        <taxon>Dikarya</taxon>
        <taxon>Ascomycota</taxon>
        <taxon>Pezizomycotina</taxon>
        <taxon>Dothideomycetes</taxon>
        <taxon>Pleosporomycetidae</taxon>
        <taxon>Pleosporales</taxon>
        <taxon>Pleosporales incertae sedis</taxon>
        <taxon>Massariosphaeria</taxon>
    </lineage>
</organism>
<accession>A0A7C8M7I4</accession>
<gene>
    <name evidence="2" type="ORF">BDV95DRAFT_607397</name>
</gene>
<proteinExistence type="predicted"/>
<dbReference type="AlphaFoldDB" id="A0A7C8M7I4"/>
<feature type="compositionally biased region" description="Gly residues" evidence="1">
    <location>
        <begin position="193"/>
        <end position="202"/>
    </location>
</feature>
<reference evidence="2 3" key="1">
    <citation type="submission" date="2020-01" db="EMBL/GenBank/DDBJ databases">
        <authorList>
            <consortium name="DOE Joint Genome Institute"/>
            <person name="Haridas S."/>
            <person name="Albert R."/>
            <person name="Binder M."/>
            <person name="Bloem J."/>
            <person name="Labutti K."/>
            <person name="Salamov A."/>
            <person name="Andreopoulos B."/>
            <person name="Baker S.E."/>
            <person name="Barry K."/>
            <person name="Bills G."/>
            <person name="Bluhm B.H."/>
            <person name="Cannon C."/>
            <person name="Castanera R."/>
            <person name="Culley D.E."/>
            <person name="Daum C."/>
            <person name="Ezra D."/>
            <person name="Gonzalez J.B."/>
            <person name="Henrissat B."/>
            <person name="Kuo A."/>
            <person name="Liang C."/>
            <person name="Lipzen A."/>
            <person name="Lutzoni F."/>
            <person name="Magnuson J."/>
            <person name="Mondo S."/>
            <person name="Nolan M."/>
            <person name="Ohm R."/>
            <person name="Pangilinan J."/>
            <person name="Park H.-J.H."/>
            <person name="Ramirez L."/>
            <person name="Alfaro M."/>
            <person name="Sun H."/>
            <person name="Tritt A."/>
            <person name="Yoshinaga Y."/>
            <person name="Zwiers L.-H.L."/>
            <person name="Turgeon B.G."/>
            <person name="Goodwin S.B."/>
            <person name="Spatafora J.W."/>
            <person name="Crous P.W."/>
            <person name="Grigoriev I.V."/>
        </authorList>
    </citation>
    <scope>NUCLEOTIDE SEQUENCE [LARGE SCALE GENOMIC DNA]</scope>
    <source>
        <strain evidence="2 3">CBS 611.86</strain>
    </source>
</reference>
<protein>
    <submittedName>
        <fullName evidence="2">Uncharacterized protein</fullName>
    </submittedName>
</protein>
<feature type="region of interest" description="Disordered" evidence="1">
    <location>
        <begin position="51"/>
        <end position="74"/>
    </location>
</feature>
<dbReference type="EMBL" id="JAADJZ010000012">
    <property type="protein sequence ID" value="KAF2871118.1"/>
    <property type="molecule type" value="Genomic_DNA"/>
</dbReference>
<evidence type="ECO:0000313" key="3">
    <source>
        <dbReference type="Proteomes" id="UP000481861"/>
    </source>
</evidence>
<feature type="compositionally biased region" description="Basic and acidic residues" evidence="1">
    <location>
        <begin position="58"/>
        <end position="74"/>
    </location>
</feature>
<comment type="caution">
    <text evidence="2">The sequence shown here is derived from an EMBL/GenBank/DDBJ whole genome shotgun (WGS) entry which is preliminary data.</text>
</comment>
<sequence length="202" mass="22754">MRRGPTPAEVAAQAAAADALKKKELDLFKDAVHCYKSAMDGGRKSTALAQENLSKAQTRHEAAERILPADHPQRQRHQDRIELCESLMTLMTLHTKVVLEHRLRFMERMPPPGGLVKPEGILNYEVYHQANFDDLFKTLQLWNMRGNELYLQIDPLVAGKVPEATKKWLLATAEEARRMMEDIVEQPGESSRRGGGGVEETA</sequence>
<dbReference type="Proteomes" id="UP000481861">
    <property type="component" value="Unassembled WGS sequence"/>
</dbReference>
<feature type="region of interest" description="Disordered" evidence="1">
    <location>
        <begin position="183"/>
        <end position="202"/>
    </location>
</feature>
<keyword evidence="3" id="KW-1185">Reference proteome</keyword>
<evidence type="ECO:0000313" key="2">
    <source>
        <dbReference type="EMBL" id="KAF2871118.1"/>
    </source>
</evidence>
<name>A0A7C8M7I4_9PLEO</name>
<evidence type="ECO:0000256" key="1">
    <source>
        <dbReference type="SAM" id="MobiDB-lite"/>
    </source>
</evidence>